<sequence length="337" mass="37108">MKEAVLESRPLYGIGTVARLTGLKPDTLRVWERRYGLGASYKSPTGRRQYTQSDLEHMQIIAALVNNGSRIGEIASTERKTLEMLLRGRGKNGRAAVPAAKPRVVFVGDQLCEWLDEHQGCLANVNALLVRTALADIGTDFYPQIGTADSLVVECTNLGGTQVRQLGDLMQALDVERAVVCYQFANERWLTALEEQNIAATTFPPDPAYLAYELARSIADKTRSAGDSNLGELMTAKPRQFNELQLRGARQLKNALDCECPRHIADLIRSLASFEDYSASCSVENWNEAAVHACVYAYAAQARWLMEKALQAVLEGHADEYQSVLRTITDSPVGDAA</sequence>
<comment type="caution">
    <text evidence="6">The sequence shown here is derived from an EMBL/GenBank/DDBJ whole genome shotgun (WGS) entry which is preliminary data.</text>
</comment>
<evidence type="ECO:0000313" key="7">
    <source>
        <dbReference type="Proteomes" id="UP000234845"/>
    </source>
</evidence>
<dbReference type="AlphaFoldDB" id="A0A2N5Y2B0"/>
<keyword evidence="1" id="KW-0678">Repressor</keyword>
<protein>
    <submittedName>
        <fullName evidence="6">MerR family transcriptional regulator</fullName>
    </submittedName>
</protein>
<organism evidence="6 7">
    <name type="scientific">Kineobactrum sediminis</name>
    <dbReference type="NCBI Taxonomy" id="1905677"/>
    <lineage>
        <taxon>Bacteria</taxon>
        <taxon>Pseudomonadati</taxon>
        <taxon>Pseudomonadota</taxon>
        <taxon>Gammaproteobacteria</taxon>
        <taxon>Cellvibrionales</taxon>
        <taxon>Halieaceae</taxon>
        <taxon>Kineobactrum</taxon>
    </lineage>
</organism>
<dbReference type="Proteomes" id="UP000234845">
    <property type="component" value="Unassembled WGS sequence"/>
</dbReference>
<evidence type="ECO:0000256" key="3">
    <source>
        <dbReference type="ARBA" id="ARBA00023125"/>
    </source>
</evidence>
<dbReference type="Gene3D" id="1.10.1660.10">
    <property type="match status" value="1"/>
</dbReference>
<evidence type="ECO:0000259" key="5">
    <source>
        <dbReference type="PROSITE" id="PS50937"/>
    </source>
</evidence>
<dbReference type="SUPFAM" id="SSF46955">
    <property type="entry name" value="Putative DNA-binding domain"/>
    <property type="match status" value="1"/>
</dbReference>
<dbReference type="GO" id="GO:0003677">
    <property type="term" value="F:DNA binding"/>
    <property type="evidence" value="ECO:0007669"/>
    <property type="project" value="UniProtKB-KW"/>
</dbReference>
<evidence type="ECO:0000313" key="6">
    <source>
        <dbReference type="EMBL" id="PLW82534.1"/>
    </source>
</evidence>
<dbReference type="SMART" id="SM00422">
    <property type="entry name" value="HTH_MERR"/>
    <property type="match status" value="1"/>
</dbReference>
<dbReference type="InterPro" id="IPR009061">
    <property type="entry name" value="DNA-bd_dom_put_sf"/>
</dbReference>
<feature type="domain" description="HTH merR-type" evidence="5">
    <location>
        <begin position="11"/>
        <end position="77"/>
    </location>
</feature>
<keyword evidence="2" id="KW-0805">Transcription regulation</keyword>
<reference evidence="7" key="1">
    <citation type="submission" date="2017-11" db="EMBL/GenBank/DDBJ databases">
        <title>The draft genome sequence of Chromatocurvus sp. F02.</title>
        <authorList>
            <person name="Du Z.-J."/>
            <person name="Chang Y.-Q."/>
        </authorList>
    </citation>
    <scope>NUCLEOTIDE SEQUENCE [LARGE SCALE GENOMIC DNA]</scope>
    <source>
        <strain evidence="7">F02</strain>
    </source>
</reference>
<keyword evidence="7" id="KW-1185">Reference proteome</keyword>
<dbReference type="OrthoDB" id="9800334at2"/>
<name>A0A2N5Y2B0_9GAMM</name>
<dbReference type="PANTHER" id="PTHR30204">
    <property type="entry name" value="REDOX-CYCLING DRUG-SENSING TRANSCRIPTIONAL ACTIVATOR SOXR"/>
    <property type="match status" value="1"/>
</dbReference>
<dbReference type="InterPro" id="IPR047057">
    <property type="entry name" value="MerR_fam"/>
</dbReference>
<dbReference type="InterPro" id="IPR000551">
    <property type="entry name" value="MerR-type_HTH_dom"/>
</dbReference>
<evidence type="ECO:0000256" key="2">
    <source>
        <dbReference type="ARBA" id="ARBA00023015"/>
    </source>
</evidence>
<keyword evidence="3" id="KW-0238">DNA-binding</keyword>
<dbReference type="Pfam" id="PF13411">
    <property type="entry name" value="MerR_1"/>
    <property type="match status" value="1"/>
</dbReference>
<dbReference type="GO" id="GO:0003700">
    <property type="term" value="F:DNA-binding transcription factor activity"/>
    <property type="evidence" value="ECO:0007669"/>
    <property type="project" value="InterPro"/>
</dbReference>
<dbReference type="PROSITE" id="PS50937">
    <property type="entry name" value="HTH_MERR_2"/>
    <property type="match status" value="1"/>
</dbReference>
<keyword evidence="4" id="KW-0804">Transcription</keyword>
<accession>A0A2N5Y2B0</accession>
<dbReference type="EMBL" id="PKLZ01000008">
    <property type="protein sequence ID" value="PLW82534.1"/>
    <property type="molecule type" value="Genomic_DNA"/>
</dbReference>
<dbReference type="CDD" id="cd01104">
    <property type="entry name" value="HTH_MlrA-CarA"/>
    <property type="match status" value="1"/>
</dbReference>
<evidence type="ECO:0000256" key="1">
    <source>
        <dbReference type="ARBA" id="ARBA00022491"/>
    </source>
</evidence>
<proteinExistence type="predicted"/>
<gene>
    <name evidence="6" type="ORF">CWI75_10300</name>
</gene>
<dbReference type="PANTHER" id="PTHR30204:SF69">
    <property type="entry name" value="MERR-FAMILY TRANSCRIPTIONAL REGULATOR"/>
    <property type="match status" value="1"/>
</dbReference>
<evidence type="ECO:0000256" key="4">
    <source>
        <dbReference type="ARBA" id="ARBA00023163"/>
    </source>
</evidence>